<evidence type="ECO:0000313" key="4">
    <source>
        <dbReference type="Proteomes" id="UP001189122"/>
    </source>
</evidence>
<evidence type="ECO:0000313" key="3">
    <source>
        <dbReference type="EMBL" id="CAA2621833.1"/>
    </source>
</evidence>
<dbReference type="EMBL" id="CACRZD030000006">
    <property type="protein sequence ID" value="CAA6661514.1"/>
    <property type="molecule type" value="Genomic_DNA"/>
</dbReference>
<sequence>MATARTAAAAVLCALWAATQAQDWAPPAECSNCSLCGTYCQETPPPPPLGSVVYGSPPPPSPPPPLQPAGGGECPPATVIQCCPNPPSGPDENLPYYNYSGSPIPAAVTAAGGRRLPQPSCFWPSPLLSSEPT</sequence>
<dbReference type="AlphaFoldDB" id="A0A7I8IU09"/>
<gene>
    <name evidence="3" type="ORF">SI7747_06007909</name>
</gene>
<protein>
    <submittedName>
        <fullName evidence="3">Uncharacterized protein</fullName>
    </submittedName>
</protein>
<dbReference type="EMBL" id="LR743593">
    <property type="protein sequence ID" value="CAA2621833.1"/>
    <property type="molecule type" value="Genomic_DNA"/>
</dbReference>
<feature type="signal peptide" evidence="2">
    <location>
        <begin position="1"/>
        <end position="21"/>
    </location>
</feature>
<reference evidence="3 4" key="1">
    <citation type="submission" date="2019-12" db="EMBL/GenBank/DDBJ databases">
        <authorList>
            <person name="Scholz U."/>
            <person name="Mascher M."/>
            <person name="Fiebig A."/>
        </authorList>
    </citation>
    <scope>NUCLEOTIDE SEQUENCE</scope>
</reference>
<accession>A0A7I8IU09</accession>
<name>A0A7I8IU09_SPIIN</name>
<evidence type="ECO:0000256" key="1">
    <source>
        <dbReference type="SAM" id="MobiDB-lite"/>
    </source>
</evidence>
<proteinExistence type="predicted"/>
<keyword evidence="2" id="KW-0732">Signal</keyword>
<feature type="compositionally biased region" description="Pro residues" evidence="1">
    <location>
        <begin position="56"/>
        <end position="67"/>
    </location>
</feature>
<evidence type="ECO:0000256" key="2">
    <source>
        <dbReference type="SAM" id="SignalP"/>
    </source>
</evidence>
<organism evidence="3">
    <name type="scientific">Spirodela intermedia</name>
    <name type="common">Intermediate duckweed</name>
    <dbReference type="NCBI Taxonomy" id="51605"/>
    <lineage>
        <taxon>Eukaryota</taxon>
        <taxon>Viridiplantae</taxon>
        <taxon>Streptophyta</taxon>
        <taxon>Embryophyta</taxon>
        <taxon>Tracheophyta</taxon>
        <taxon>Spermatophyta</taxon>
        <taxon>Magnoliopsida</taxon>
        <taxon>Liliopsida</taxon>
        <taxon>Araceae</taxon>
        <taxon>Lemnoideae</taxon>
        <taxon>Spirodela</taxon>
    </lineage>
</organism>
<feature type="region of interest" description="Disordered" evidence="1">
    <location>
        <begin position="50"/>
        <end position="73"/>
    </location>
</feature>
<keyword evidence="4" id="KW-1185">Reference proteome</keyword>
<feature type="chain" id="PRO_5029516521" evidence="2">
    <location>
        <begin position="22"/>
        <end position="133"/>
    </location>
</feature>
<dbReference type="Proteomes" id="UP001189122">
    <property type="component" value="Unassembled WGS sequence"/>
</dbReference>